<evidence type="ECO:0000256" key="1">
    <source>
        <dbReference type="SAM" id="MobiDB-lite"/>
    </source>
</evidence>
<gene>
    <name evidence="3" type="ORF">FGM00_12915</name>
</gene>
<feature type="compositionally biased region" description="Basic and acidic residues" evidence="1">
    <location>
        <begin position="529"/>
        <end position="539"/>
    </location>
</feature>
<dbReference type="SUPFAM" id="SSF48371">
    <property type="entry name" value="ARM repeat"/>
    <property type="match status" value="1"/>
</dbReference>
<dbReference type="EMBL" id="CP040710">
    <property type="protein sequence ID" value="QCX00968.1"/>
    <property type="molecule type" value="Genomic_DNA"/>
</dbReference>
<proteinExistence type="predicted"/>
<dbReference type="InterPro" id="IPR016024">
    <property type="entry name" value="ARM-type_fold"/>
</dbReference>
<feature type="region of interest" description="Disordered" evidence="1">
    <location>
        <begin position="72"/>
        <end position="122"/>
    </location>
</feature>
<evidence type="ECO:0000313" key="4">
    <source>
        <dbReference type="Proteomes" id="UP000310017"/>
    </source>
</evidence>
<sequence length="1826" mass="201170">MFSTADKTVKPAVSVQRKAEQAFFGPQKEQGSPTPETPFFKPAIQPKLKVNKPDDAYEKEADLVADRVVNMPEPQVHVPPTSQPEMQRQEAEKEEDEETLQTASTTLQRMADEEQEDDGPTVQTKRIRFIQRETSGLETGSAQEDETIQTYSNQRSPTMYPSDVIQLSGRGPPAGAARFQSQLHNSTSGGRPMAKPVGDFMASRFGADFSGVRIHTDASAQQMSKQVNAHAFTYQNHIYFNSGKYDPASKGGQTLLAHELTHTIQQGASPVRANVQRKHSFSAVQRKTILQRQVAPQLTKAVELAEAEQGKVIANKEGADGYRYGWEHLMEYFETTFGKDKIVSQATGEKNIVPRQSIKRKSEFTGNIILPDGKVGTGKRDAMPSWCGIFAFWALNKAGIPMPKWQLGKSFIPPEAAYPKGHTPKPGDIAYKELRSHYGLVVGMEGANRVKSVNGNTAGDDNLGGEIQVQTHDLSNWQGFFNPLVAKTGNLRDPSLGDKDTEPKTLDELLKAKYGVSRKAENGQEEEEIQTKTEIGRKEEEEETLQAKTEASKEEEEETLQAKAEQEEKEAEDENIQRSEMGSPGGFASNGVEYEPDDGPADIQTKSTSSVAAQVKNRAPGPMIQGGWLGDAWNAVSGLASDMADLIEEGIDKAKDFLIDKVLGFVDEIPGYTLLSYILGKDPIKGTTVDKTPLTLLDAVLDLIPIGGELVRGVLNYFRATNPVANWLFDSVKRFSGLIKSVGSEFKNFWNRLSISDVGNPERVMNDVANLFRSVIGQVITFVSEVGKEFLKLVKEIAITNLVSFVKKRFPDAYDLLIVILGEDPITEETVDRNGTNILNAGLKVLGARGAQIKRQMEANGIFAKCVGWIDRSIHVVFQLIKGVKNSFAALWKLVSFETLKHPLDAFAELAEAFAAPILLITSFISDAMRELLAFLREALLNALSNYAKGTRGYFLVTVLIGKDPFTGNKVPRNTENIIHGFFSLMDGGEAQFQQMKESGAIDRMSQKISAAVKKLNFTWDYIVGLFTELWESFDWTDFLIPGAIFIKILKTFADPIRRLVNFITVIIKIAIEILMVVMNFPVDTVNNIIARSMEAFGSIKRDPIGFLKNILRGIKQGFVQFFDNILKHLLSGLGNWLFGSLGELGIQMPPDLSFKSILNLVLQILGISVEKIMERVWAKLTEKIGPEKVATIKGAIDKLTGIWSFVKDVIDRGPIAIWEYVQEKLSDLWNIVIDAAKGWIMTKIIGEVTAKLLSMLDPTGIMAVINSVIAIYRAIQSFIEQLRAMLEILNSFVNGIAEIAAGNVQAAADYLEGAMARGIPVLIGFLANQVGLGGIGKKIAEVIGKVREKITAGIDWLVAKALKIGMPIINGVLQVIEFGEGLVEKGKAKVKGAIDSVLQWWKKKKNFRGADGKSHKLYFAGNAENSVLTVASEPIPLTKFLEDKEIATDLVSTKQEAVNLSAEIDGIKTTLKVTNDNAKIKELNGQLDVKMAALIPKISLLMGGNGKSVQLLEIYLNSKVTDDQGAILPQFIADLETDKNKVDDKKVYGLSTRQKDNKTETKVVRQSGMAGAKYLSIAIVEGGMLMPSPEKAYVPDHKNYIPDTINISEKNGTYTAKYDTKTFEGTPGPTFTIEISFAEVLNKNEDNIEQRIVAAENLVFKPEGNPRGVTDSAGGGFDNAHLIGDRFGGSGKNKALNIYPSSPNYNRKLMLGVEDRMAAVFSSIDKFNLTVTAQIKEEKKTGNNLKNLLLTEFEKDNANATESDQEVQKELSSRLQTEINKDIKELPGKFLSMQYSSPGEFTGQLGADPDYDKSVKEFEKRNVNT</sequence>
<dbReference type="OrthoDB" id="4317910at2"/>
<dbReference type="RefSeq" id="WP_138853311.1">
    <property type="nucleotide sequence ID" value="NZ_CP040710.1"/>
</dbReference>
<name>A0A5B7SVB5_9FLAO</name>
<evidence type="ECO:0000313" key="3">
    <source>
        <dbReference type="EMBL" id="QCX00968.1"/>
    </source>
</evidence>
<dbReference type="Proteomes" id="UP000310017">
    <property type="component" value="Chromosome"/>
</dbReference>
<organism evidence="3 4">
    <name type="scientific">Aggregatimonas sangjinii</name>
    <dbReference type="NCBI Taxonomy" id="2583587"/>
    <lineage>
        <taxon>Bacteria</taxon>
        <taxon>Pseudomonadati</taxon>
        <taxon>Bacteroidota</taxon>
        <taxon>Flavobacteriia</taxon>
        <taxon>Flavobacteriales</taxon>
        <taxon>Flavobacteriaceae</taxon>
        <taxon>Aggregatimonas</taxon>
    </lineage>
</organism>
<reference evidence="3 4" key="1">
    <citation type="submission" date="2019-05" db="EMBL/GenBank/DDBJ databases">
        <title>Genome sequencing of F202Z8.</title>
        <authorList>
            <person name="Kwon Y.M."/>
        </authorList>
    </citation>
    <scope>NUCLEOTIDE SEQUENCE [LARGE SCALE GENOMIC DNA]</scope>
    <source>
        <strain evidence="3 4">F202Z8</strain>
    </source>
</reference>
<accession>A0A5B7SVB5</accession>
<feature type="domain" description="eCIS core" evidence="2">
    <location>
        <begin position="192"/>
        <end position="268"/>
    </location>
</feature>
<dbReference type="KEGG" id="asag:FGM00_12915"/>
<dbReference type="Pfam" id="PF13699">
    <property type="entry name" value="eCIS_core"/>
    <property type="match status" value="1"/>
</dbReference>
<evidence type="ECO:0000259" key="2">
    <source>
        <dbReference type="Pfam" id="PF13699"/>
    </source>
</evidence>
<feature type="region of interest" description="Disordered" evidence="1">
    <location>
        <begin position="22"/>
        <end position="54"/>
    </location>
</feature>
<keyword evidence="4" id="KW-1185">Reference proteome</keyword>
<protein>
    <submittedName>
        <fullName evidence="3">DUF4157 domain-containing protein</fullName>
    </submittedName>
</protein>
<dbReference type="InterPro" id="IPR025295">
    <property type="entry name" value="eCIS_core_dom"/>
</dbReference>
<feature type="region of interest" description="Disordered" evidence="1">
    <location>
        <begin position="517"/>
        <end position="601"/>
    </location>
</feature>